<dbReference type="RefSeq" id="XP_040674636.1">
    <property type="nucleotide sequence ID" value="XM_040815903.1"/>
</dbReference>
<dbReference type="SUPFAM" id="SSF57667">
    <property type="entry name" value="beta-beta-alpha zinc fingers"/>
    <property type="match status" value="1"/>
</dbReference>
<gene>
    <name evidence="16" type="ORF">ASPVEDRAFT_66686</name>
</gene>
<proteinExistence type="inferred from homology"/>
<keyword evidence="9" id="KW-0408">Iron</keyword>
<dbReference type="GO" id="GO:0020037">
    <property type="term" value="F:heme binding"/>
    <property type="evidence" value="ECO:0007669"/>
    <property type="project" value="InterPro"/>
</dbReference>
<evidence type="ECO:0000256" key="8">
    <source>
        <dbReference type="ARBA" id="ARBA00023002"/>
    </source>
</evidence>
<dbReference type="InterPro" id="IPR002397">
    <property type="entry name" value="Cyt_P450_B"/>
</dbReference>
<keyword evidence="6 14" id="KW-0863">Zinc-finger</keyword>
<keyword evidence="11" id="KW-0238">DNA-binding</keyword>
<dbReference type="GO" id="GO:0003677">
    <property type="term" value="F:DNA binding"/>
    <property type="evidence" value="ECO:0007669"/>
    <property type="project" value="UniProtKB-KW"/>
</dbReference>
<organism evidence="16 17">
    <name type="scientific">Aspergillus versicolor CBS 583.65</name>
    <dbReference type="NCBI Taxonomy" id="1036611"/>
    <lineage>
        <taxon>Eukaryota</taxon>
        <taxon>Fungi</taxon>
        <taxon>Dikarya</taxon>
        <taxon>Ascomycota</taxon>
        <taxon>Pezizomycotina</taxon>
        <taxon>Eurotiomycetes</taxon>
        <taxon>Eurotiomycetidae</taxon>
        <taxon>Eurotiales</taxon>
        <taxon>Aspergillaceae</taxon>
        <taxon>Aspergillus</taxon>
        <taxon>Aspergillus subgen. Nidulantes</taxon>
    </lineage>
</organism>
<dbReference type="GO" id="GO:0008270">
    <property type="term" value="F:zinc ion binding"/>
    <property type="evidence" value="ECO:0007669"/>
    <property type="project" value="UniProtKB-KW"/>
</dbReference>
<keyword evidence="10" id="KW-0805">Transcription regulation</keyword>
<name>A0A1L9Q524_ASPVE</name>
<dbReference type="PROSITE" id="PS00086">
    <property type="entry name" value="CYTOCHROME_P450"/>
    <property type="match status" value="1"/>
</dbReference>
<evidence type="ECO:0000256" key="13">
    <source>
        <dbReference type="ARBA" id="ARBA00023242"/>
    </source>
</evidence>
<dbReference type="InterPro" id="IPR017972">
    <property type="entry name" value="Cyt_P450_CS"/>
</dbReference>
<evidence type="ECO:0000256" key="9">
    <source>
        <dbReference type="ARBA" id="ARBA00023004"/>
    </source>
</evidence>
<keyword evidence="17" id="KW-1185">Reference proteome</keyword>
<evidence type="ECO:0000256" key="10">
    <source>
        <dbReference type="ARBA" id="ARBA00023015"/>
    </source>
</evidence>
<dbReference type="PROSITE" id="PS50157">
    <property type="entry name" value="ZINC_FINGER_C2H2_2"/>
    <property type="match status" value="1"/>
</dbReference>
<dbReference type="GO" id="GO:0005634">
    <property type="term" value="C:nucleus"/>
    <property type="evidence" value="ECO:0007669"/>
    <property type="project" value="UniProtKB-SubCell"/>
</dbReference>
<keyword evidence="13" id="KW-0539">Nucleus</keyword>
<evidence type="ECO:0000256" key="1">
    <source>
        <dbReference type="ARBA" id="ARBA00004123"/>
    </source>
</evidence>
<evidence type="ECO:0000256" key="14">
    <source>
        <dbReference type="PROSITE-ProRule" id="PRU00042"/>
    </source>
</evidence>
<dbReference type="AlphaFoldDB" id="A0A1L9Q524"/>
<evidence type="ECO:0000256" key="2">
    <source>
        <dbReference type="ARBA" id="ARBA00006991"/>
    </source>
</evidence>
<reference evidence="17" key="1">
    <citation type="journal article" date="2017" name="Genome Biol.">
        <title>Comparative genomics reveals high biological diversity and specific adaptations in the industrially and medically important fungal genus Aspergillus.</title>
        <authorList>
            <person name="de Vries R.P."/>
            <person name="Riley R."/>
            <person name="Wiebenga A."/>
            <person name="Aguilar-Osorio G."/>
            <person name="Amillis S."/>
            <person name="Uchima C.A."/>
            <person name="Anderluh G."/>
            <person name="Asadollahi M."/>
            <person name="Askin M."/>
            <person name="Barry K."/>
            <person name="Battaglia E."/>
            <person name="Bayram O."/>
            <person name="Benocci T."/>
            <person name="Braus-Stromeyer S.A."/>
            <person name="Caldana C."/>
            <person name="Canovas D."/>
            <person name="Cerqueira G.C."/>
            <person name="Chen F."/>
            <person name="Chen W."/>
            <person name="Choi C."/>
            <person name="Clum A."/>
            <person name="Dos Santos R.A."/>
            <person name="Damasio A.R."/>
            <person name="Diallinas G."/>
            <person name="Emri T."/>
            <person name="Fekete E."/>
            <person name="Flipphi M."/>
            <person name="Freyberg S."/>
            <person name="Gallo A."/>
            <person name="Gournas C."/>
            <person name="Habgood R."/>
            <person name="Hainaut M."/>
            <person name="Harispe M.L."/>
            <person name="Henrissat B."/>
            <person name="Hilden K.S."/>
            <person name="Hope R."/>
            <person name="Hossain A."/>
            <person name="Karabika E."/>
            <person name="Karaffa L."/>
            <person name="Karanyi Z."/>
            <person name="Krasevec N."/>
            <person name="Kuo A."/>
            <person name="Kusch H."/>
            <person name="LaButti K."/>
            <person name="Lagendijk E.L."/>
            <person name="Lapidus A."/>
            <person name="Levasseur A."/>
            <person name="Lindquist E."/>
            <person name="Lipzen A."/>
            <person name="Logrieco A.F."/>
            <person name="MacCabe A."/>
            <person name="Maekelae M.R."/>
            <person name="Malavazi I."/>
            <person name="Melin P."/>
            <person name="Meyer V."/>
            <person name="Mielnichuk N."/>
            <person name="Miskei M."/>
            <person name="Molnar A.P."/>
            <person name="Mule G."/>
            <person name="Ngan C.Y."/>
            <person name="Orejas M."/>
            <person name="Orosz E."/>
            <person name="Ouedraogo J.P."/>
            <person name="Overkamp K.M."/>
            <person name="Park H.-S."/>
            <person name="Perrone G."/>
            <person name="Piumi F."/>
            <person name="Punt P.J."/>
            <person name="Ram A.F."/>
            <person name="Ramon A."/>
            <person name="Rauscher S."/>
            <person name="Record E."/>
            <person name="Riano-Pachon D.M."/>
            <person name="Robert V."/>
            <person name="Roehrig J."/>
            <person name="Ruller R."/>
            <person name="Salamov A."/>
            <person name="Salih N.S."/>
            <person name="Samson R.A."/>
            <person name="Sandor E."/>
            <person name="Sanguinetti M."/>
            <person name="Schuetze T."/>
            <person name="Sepcic K."/>
            <person name="Shelest E."/>
            <person name="Sherlock G."/>
            <person name="Sophianopoulou V."/>
            <person name="Squina F.M."/>
            <person name="Sun H."/>
            <person name="Susca A."/>
            <person name="Todd R.B."/>
            <person name="Tsang A."/>
            <person name="Unkles S.E."/>
            <person name="van de Wiele N."/>
            <person name="van Rossen-Uffink D."/>
            <person name="Oliveira J.V."/>
            <person name="Vesth T.C."/>
            <person name="Visser J."/>
            <person name="Yu J.-H."/>
            <person name="Zhou M."/>
            <person name="Andersen M.R."/>
            <person name="Archer D.B."/>
            <person name="Baker S.E."/>
            <person name="Benoit I."/>
            <person name="Brakhage A.A."/>
            <person name="Braus G.H."/>
            <person name="Fischer R."/>
            <person name="Frisvad J.C."/>
            <person name="Goldman G.H."/>
            <person name="Houbraken J."/>
            <person name="Oakley B."/>
            <person name="Pocsi I."/>
            <person name="Scazzocchio C."/>
            <person name="Seiboth B."/>
            <person name="vanKuyk P.A."/>
            <person name="Wortman J."/>
            <person name="Dyer P.S."/>
            <person name="Grigoriev I.V."/>
        </authorList>
    </citation>
    <scope>NUCLEOTIDE SEQUENCE [LARGE SCALE GENOMIC DNA]</scope>
    <source>
        <strain evidence="17">CBS 583.65</strain>
    </source>
</reference>
<sequence>MTRPRKKLNLQCGFCPKRYTKREHLQVPIPIILEKYANDSRDTSEFVYTGSKPFSCSVCARCFSRQDVLNRHLRIHSDSDFTDNAARITPQSLSTAADWPMEHASTQLPDCMPLYQTPMEEPRPMSEDLASGLLWPDSEELLHNIMSIDPTLWQQPLALAPSTAGLLDTGEIGVYENSPNSTIADDGRQAIQSLNSLLTDTLSTVTAPASLTGLTSRFLDGSLHMFFENIIPMFPIFHRPTFVFRDCAPPLLLNAIALGALFLGSQDAIEKADVLWRLAHTAVATSWHTMITRRRPSDCCTGVELVQTVLLSQIYAALSKNRTFRTTSQVFHGIGIHWASHCGMYDAADTTSVPLPTNSDSVAGKQHAWRRWIAHETMLRTLLGLYIVDGVVSQFSGNPTFARHTANPLLLPSSDAAFAATGPDEWLVHIRPSSRVRFCDVYHSLFSSNGEKARYDISLFHHKVILEGIRCLVSEANRTNPAPVGMPSRHDLLVVLRRLRQNILTSQTLTPTDRLTALLQWHSICLDTAASTARGTRRMCHLFGIKQGIFGGSQREESLINPARWAHSFAGRATLLHAVSMQAIAAQLPLGLAFDVNIPGAVFAAAATFTSFILAGVSKVVVPAEVDWDVALMGLQDSGAGKVVGDGEQTMQFIEGAFGVEGLSREKYVVRDLAYDLTAIRTLLRGLSLQWGVAVEMEEVVSAYIERLIKDNNPADIYAQFAALRSKCPVAHTTDNGGFYLLTRYEDVKTAASDTETFISSVKAVIPSDPRGIRRPPLNTDPPAHTPYRTALDRTLRPKRLKRLEPVLTQHAEREFAKLLSNRGGDICGEFSAMFAAWVETAWLNLEDETAPMLASTAAAWVNAWRRQDPKETSAQSEKLYAIARKLFADRRVSPRDPEQDPASSLLLERDSNGMPLDDELLIGALRQSLVVGMVAPPLLFGVMCNHLSQDKSLQARLRADPSLIPAAVEEFVRLYVPYRGFCRTPSRDIQLHGRTIPAKTPITMTYAAANRDPEVFPDPDEFILNRPNITSHLGFGRGRHRCAGMPLARMALLIGLSVILRNSAEFEVDGPLEYAGMPEMGITSCPLRITPKTPV</sequence>
<dbReference type="PANTHER" id="PTHR46696">
    <property type="entry name" value="P450, PUTATIVE (EUROFUNG)-RELATED"/>
    <property type="match status" value="1"/>
</dbReference>
<dbReference type="Pfam" id="PF00067">
    <property type="entry name" value="p450"/>
    <property type="match status" value="1"/>
</dbReference>
<dbReference type="Gene3D" id="1.10.630.10">
    <property type="entry name" value="Cytochrome P450"/>
    <property type="match status" value="1"/>
</dbReference>
<comment type="similarity">
    <text evidence="2">Belongs to the krueppel C2H2-type zinc-finger protein family.</text>
</comment>
<dbReference type="PANTHER" id="PTHR46696:SF6">
    <property type="entry name" value="P450, PUTATIVE (EUROFUNG)-RELATED"/>
    <property type="match status" value="1"/>
</dbReference>
<dbReference type="InterPro" id="IPR036396">
    <property type="entry name" value="Cyt_P450_sf"/>
</dbReference>
<evidence type="ECO:0000256" key="12">
    <source>
        <dbReference type="ARBA" id="ARBA00023163"/>
    </source>
</evidence>
<keyword evidence="12" id="KW-0804">Transcription</keyword>
<keyword evidence="7" id="KW-0862">Zinc</keyword>
<dbReference type="GeneID" id="63731414"/>
<dbReference type="InterPro" id="IPR036236">
    <property type="entry name" value="Znf_C2H2_sf"/>
</dbReference>
<evidence type="ECO:0000256" key="7">
    <source>
        <dbReference type="ARBA" id="ARBA00022833"/>
    </source>
</evidence>
<evidence type="ECO:0000313" key="16">
    <source>
        <dbReference type="EMBL" id="OJJ08874.1"/>
    </source>
</evidence>
<dbReference type="Pfam" id="PF04082">
    <property type="entry name" value="Fungal_trans"/>
    <property type="match status" value="1"/>
</dbReference>
<dbReference type="EMBL" id="KV878141">
    <property type="protein sequence ID" value="OJJ08874.1"/>
    <property type="molecule type" value="Genomic_DNA"/>
</dbReference>
<evidence type="ECO:0000256" key="3">
    <source>
        <dbReference type="ARBA" id="ARBA00010617"/>
    </source>
</evidence>
<dbReference type="InterPro" id="IPR007219">
    <property type="entry name" value="XnlR_reg_dom"/>
</dbReference>
<dbReference type="GO" id="GO:0004497">
    <property type="term" value="F:monooxygenase activity"/>
    <property type="evidence" value="ECO:0007669"/>
    <property type="project" value="InterPro"/>
</dbReference>
<evidence type="ECO:0000256" key="6">
    <source>
        <dbReference type="ARBA" id="ARBA00022771"/>
    </source>
</evidence>
<dbReference type="InterPro" id="IPR013087">
    <property type="entry name" value="Znf_C2H2_type"/>
</dbReference>
<keyword evidence="5" id="KW-0677">Repeat</keyword>
<dbReference type="GO" id="GO:0005506">
    <property type="term" value="F:iron ion binding"/>
    <property type="evidence" value="ECO:0007669"/>
    <property type="project" value="InterPro"/>
</dbReference>
<evidence type="ECO:0000256" key="11">
    <source>
        <dbReference type="ARBA" id="ARBA00023125"/>
    </source>
</evidence>
<dbReference type="FunFam" id="3.30.160.60:FF:001156">
    <property type="entry name" value="Zinc finger protein 407"/>
    <property type="match status" value="1"/>
</dbReference>
<dbReference type="PRINTS" id="PR00359">
    <property type="entry name" value="BP450"/>
</dbReference>
<dbReference type="PROSITE" id="PS00028">
    <property type="entry name" value="ZINC_FINGER_C2H2_1"/>
    <property type="match status" value="1"/>
</dbReference>
<dbReference type="SMART" id="SM00355">
    <property type="entry name" value="ZnF_C2H2"/>
    <property type="match status" value="1"/>
</dbReference>
<dbReference type="InterPro" id="IPR001128">
    <property type="entry name" value="Cyt_P450"/>
</dbReference>
<evidence type="ECO:0000259" key="15">
    <source>
        <dbReference type="PROSITE" id="PS50157"/>
    </source>
</evidence>
<evidence type="ECO:0000313" key="17">
    <source>
        <dbReference type="Proteomes" id="UP000184073"/>
    </source>
</evidence>
<dbReference type="CDD" id="cd12148">
    <property type="entry name" value="fungal_TF_MHR"/>
    <property type="match status" value="1"/>
</dbReference>
<comment type="subcellular location">
    <subcellularLocation>
        <location evidence="1">Nucleus</location>
    </subcellularLocation>
</comment>
<evidence type="ECO:0000256" key="4">
    <source>
        <dbReference type="ARBA" id="ARBA00022723"/>
    </source>
</evidence>
<protein>
    <recommendedName>
        <fullName evidence="15">C2H2-type domain-containing protein</fullName>
    </recommendedName>
</protein>
<evidence type="ECO:0000256" key="5">
    <source>
        <dbReference type="ARBA" id="ARBA00022737"/>
    </source>
</evidence>
<dbReference type="Proteomes" id="UP000184073">
    <property type="component" value="Unassembled WGS sequence"/>
</dbReference>
<comment type="similarity">
    <text evidence="3">Belongs to the cytochrome P450 family.</text>
</comment>
<feature type="domain" description="C2H2-type" evidence="15">
    <location>
        <begin position="54"/>
        <end position="81"/>
    </location>
</feature>
<accession>A0A1L9Q524</accession>
<dbReference type="Gene3D" id="3.30.160.60">
    <property type="entry name" value="Classic Zinc Finger"/>
    <property type="match status" value="1"/>
</dbReference>
<dbReference type="VEuPathDB" id="FungiDB:ASPVEDRAFT_66686"/>
<keyword evidence="4" id="KW-0479">Metal-binding</keyword>
<dbReference type="GO" id="GO:0016705">
    <property type="term" value="F:oxidoreductase activity, acting on paired donors, with incorporation or reduction of molecular oxygen"/>
    <property type="evidence" value="ECO:0007669"/>
    <property type="project" value="InterPro"/>
</dbReference>
<dbReference type="OrthoDB" id="3945418at2759"/>
<dbReference type="SUPFAM" id="SSF48264">
    <property type="entry name" value="Cytochrome P450"/>
    <property type="match status" value="1"/>
</dbReference>
<dbReference type="STRING" id="1036611.A0A1L9Q524"/>
<dbReference type="GO" id="GO:0006351">
    <property type="term" value="P:DNA-templated transcription"/>
    <property type="evidence" value="ECO:0007669"/>
    <property type="project" value="InterPro"/>
</dbReference>
<keyword evidence="8" id="KW-0560">Oxidoreductase</keyword>